<dbReference type="Proteomes" id="UP000184532">
    <property type="component" value="Unassembled WGS sequence"/>
</dbReference>
<feature type="domain" description="DUF4136" evidence="2">
    <location>
        <begin position="24"/>
        <end position="173"/>
    </location>
</feature>
<gene>
    <name evidence="3" type="ORF">SAMN04488116_2849</name>
</gene>
<organism evidence="3 4">
    <name type="scientific">Flagellimonas flava</name>
    <dbReference type="NCBI Taxonomy" id="570519"/>
    <lineage>
        <taxon>Bacteria</taxon>
        <taxon>Pseudomonadati</taxon>
        <taxon>Bacteroidota</taxon>
        <taxon>Flavobacteriia</taxon>
        <taxon>Flavobacteriales</taxon>
        <taxon>Flavobacteriaceae</taxon>
        <taxon>Flagellimonas</taxon>
    </lineage>
</organism>
<feature type="signal peptide" evidence="1">
    <location>
        <begin position="1"/>
        <end position="23"/>
    </location>
</feature>
<dbReference type="EMBL" id="FQWL01000005">
    <property type="protein sequence ID" value="SHG90004.1"/>
    <property type="molecule type" value="Genomic_DNA"/>
</dbReference>
<dbReference type="AlphaFoldDB" id="A0A1M5NK74"/>
<protein>
    <recommendedName>
        <fullName evidence="2">DUF4136 domain-containing protein</fullName>
    </recommendedName>
</protein>
<dbReference type="InterPro" id="IPR025411">
    <property type="entry name" value="DUF4136"/>
</dbReference>
<dbReference type="RefSeq" id="WP_165614908.1">
    <property type="nucleotide sequence ID" value="NZ_FQWL01000005.1"/>
</dbReference>
<feature type="chain" id="PRO_5012002464" description="DUF4136 domain-containing protein" evidence="1">
    <location>
        <begin position="24"/>
        <end position="179"/>
    </location>
</feature>
<evidence type="ECO:0000259" key="2">
    <source>
        <dbReference type="Pfam" id="PF13590"/>
    </source>
</evidence>
<dbReference type="PROSITE" id="PS51257">
    <property type="entry name" value="PROKAR_LIPOPROTEIN"/>
    <property type="match status" value="1"/>
</dbReference>
<dbReference type="Pfam" id="PF13590">
    <property type="entry name" value="DUF4136"/>
    <property type="match status" value="1"/>
</dbReference>
<dbReference type="STRING" id="570519.SAMN04488116_2849"/>
<dbReference type="Gene3D" id="3.30.160.670">
    <property type="match status" value="1"/>
</dbReference>
<proteinExistence type="predicted"/>
<evidence type="ECO:0000313" key="4">
    <source>
        <dbReference type="Proteomes" id="UP000184532"/>
    </source>
</evidence>
<evidence type="ECO:0000313" key="3">
    <source>
        <dbReference type="EMBL" id="SHG90004.1"/>
    </source>
</evidence>
<evidence type="ECO:0000256" key="1">
    <source>
        <dbReference type="SAM" id="SignalP"/>
    </source>
</evidence>
<accession>A0A1M5NK74</accession>
<sequence length="179" mass="20393">MKTTLKFLYVALALVFASCSSLRVSSDIADNADLKKYNFYTVADTEEGFLPNVNPTQKMQLQTAIEQEARSLSVVQTNSGVTGPDILINYFVVIDAKQDFDTYTNYYGRRRWQYQITEVEIREYTEGTLIVDFIDSKTKEVVWHGSTSGVISSNSIKLEEKINEAVKAIFNQYKKDQIL</sequence>
<name>A0A1M5NK74_9FLAO</name>
<reference evidence="4" key="1">
    <citation type="submission" date="2016-11" db="EMBL/GenBank/DDBJ databases">
        <authorList>
            <person name="Varghese N."/>
            <person name="Submissions S."/>
        </authorList>
    </citation>
    <scope>NUCLEOTIDE SEQUENCE [LARGE SCALE GENOMIC DNA]</scope>
    <source>
        <strain evidence="4">DSM 22638</strain>
    </source>
</reference>
<keyword evidence="1" id="KW-0732">Signal</keyword>
<keyword evidence="4" id="KW-1185">Reference proteome</keyword>